<gene>
    <name evidence="1" type="ORF">PR048_007530</name>
</gene>
<dbReference type="PANTHER" id="PTHR45913:SF21">
    <property type="entry name" value="DUF4371 DOMAIN-CONTAINING PROTEIN"/>
    <property type="match status" value="1"/>
</dbReference>
<proteinExistence type="predicted"/>
<comment type="caution">
    <text evidence="1">The sequence shown here is derived from an EMBL/GenBank/DDBJ whole genome shotgun (WGS) entry which is preliminary data.</text>
</comment>
<accession>A0ABQ9HUG9</accession>
<reference evidence="1 2" key="1">
    <citation type="submission" date="2023-02" db="EMBL/GenBank/DDBJ databases">
        <title>LHISI_Scaffold_Assembly.</title>
        <authorList>
            <person name="Stuart O.P."/>
            <person name="Cleave R."/>
            <person name="Magrath M.J.L."/>
            <person name="Mikheyev A.S."/>
        </authorList>
    </citation>
    <scope>NUCLEOTIDE SEQUENCE [LARGE SCALE GENOMIC DNA]</scope>
    <source>
        <strain evidence="1">Daus_M_001</strain>
        <tissue evidence="1">Leg muscle</tissue>
    </source>
</reference>
<dbReference type="EMBL" id="JARBHB010000003">
    <property type="protein sequence ID" value="KAJ8888044.1"/>
    <property type="molecule type" value="Genomic_DNA"/>
</dbReference>
<keyword evidence="2" id="KW-1185">Reference proteome</keyword>
<dbReference type="Proteomes" id="UP001159363">
    <property type="component" value="Chromosome 3"/>
</dbReference>
<organism evidence="1 2">
    <name type="scientific">Dryococelus australis</name>
    <dbReference type="NCBI Taxonomy" id="614101"/>
    <lineage>
        <taxon>Eukaryota</taxon>
        <taxon>Metazoa</taxon>
        <taxon>Ecdysozoa</taxon>
        <taxon>Arthropoda</taxon>
        <taxon>Hexapoda</taxon>
        <taxon>Insecta</taxon>
        <taxon>Pterygota</taxon>
        <taxon>Neoptera</taxon>
        <taxon>Polyneoptera</taxon>
        <taxon>Phasmatodea</taxon>
        <taxon>Verophasmatodea</taxon>
        <taxon>Anareolatae</taxon>
        <taxon>Phasmatidae</taxon>
        <taxon>Eurycanthinae</taxon>
        <taxon>Dryococelus</taxon>
    </lineage>
</organism>
<dbReference type="PANTHER" id="PTHR45913">
    <property type="entry name" value="EPM2A-INTERACTING PROTEIN 1"/>
    <property type="match status" value="1"/>
</dbReference>
<evidence type="ECO:0000313" key="1">
    <source>
        <dbReference type="EMBL" id="KAJ8888044.1"/>
    </source>
</evidence>
<evidence type="ECO:0000313" key="2">
    <source>
        <dbReference type="Proteomes" id="UP001159363"/>
    </source>
</evidence>
<protein>
    <submittedName>
        <fullName evidence="1">Uncharacterized protein</fullName>
    </submittedName>
</protein>
<sequence>MATKNTGLVGLLRKMMSMCLYCIALFIKKLSSNHVMKDVTRIINLNRNGNRAQSHRKLVEFFKELSVQFHDFLDTAGKSEYDYLEKLQNEERLCLLVFLTDITEHLVNILLDVKLQGEKQNICQLMSHIEAFRKKIKTIFQLVADPVAVTIEDQDPELQMELCELQSDILLLF</sequence>
<name>A0ABQ9HUG9_9NEOP</name>